<evidence type="ECO:0000256" key="4">
    <source>
        <dbReference type="ARBA" id="ARBA00022741"/>
    </source>
</evidence>
<dbReference type="PROSITE" id="PS00786">
    <property type="entry name" value="5_NUCLEOTIDASE_2"/>
    <property type="match status" value="1"/>
</dbReference>
<evidence type="ECO:0000256" key="5">
    <source>
        <dbReference type="RuleBase" id="RU362119"/>
    </source>
</evidence>
<evidence type="ECO:0000259" key="7">
    <source>
        <dbReference type="Pfam" id="PF02872"/>
    </source>
</evidence>
<dbReference type="PROSITE" id="PS00785">
    <property type="entry name" value="5_NUCLEOTIDASE_1"/>
    <property type="match status" value="1"/>
</dbReference>
<dbReference type="PANTHER" id="PTHR11575:SF46">
    <property type="entry name" value="PROTEIN USHA"/>
    <property type="match status" value="1"/>
</dbReference>
<dbReference type="Pfam" id="PF00149">
    <property type="entry name" value="Metallophos"/>
    <property type="match status" value="1"/>
</dbReference>
<dbReference type="GO" id="GO:0008253">
    <property type="term" value="F:5'-nucleotidase activity"/>
    <property type="evidence" value="ECO:0007669"/>
    <property type="project" value="TreeGrafter"/>
</dbReference>
<dbReference type="InterPro" id="IPR029052">
    <property type="entry name" value="Metallo-depent_PP-like"/>
</dbReference>
<dbReference type="PANTHER" id="PTHR11575">
    <property type="entry name" value="5'-NUCLEOTIDASE-RELATED"/>
    <property type="match status" value="1"/>
</dbReference>
<dbReference type="SUPFAM" id="SSF56300">
    <property type="entry name" value="Metallo-dependent phosphatases"/>
    <property type="match status" value="1"/>
</dbReference>
<dbReference type="KEGG" id="hch:HCH_02315"/>
<dbReference type="SUPFAM" id="SSF55816">
    <property type="entry name" value="5'-nucleotidase (syn. UDP-sugar hydrolase), C-terminal domain"/>
    <property type="match status" value="1"/>
</dbReference>
<evidence type="ECO:0000256" key="1">
    <source>
        <dbReference type="ARBA" id="ARBA00006654"/>
    </source>
</evidence>
<dbReference type="OrthoDB" id="9803927at2"/>
<dbReference type="Gene3D" id="3.60.21.10">
    <property type="match status" value="1"/>
</dbReference>
<evidence type="ECO:0000256" key="2">
    <source>
        <dbReference type="ARBA" id="ARBA00022723"/>
    </source>
</evidence>
<dbReference type="GO" id="GO:0009166">
    <property type="term" value="P:nucleotide catabolic process"/>
    <property type="evidence" value="ECO:0007669"/>
    <property type="project" value="InterPro"/>
</dbReference>
<feature type="domain" description="Calcineurin-like phosphoesterase" evidence="6">
    <location>
        <begin position="39"/>
        <end position="252"/>
    </location>
</feature>
<dbReference type="RefSeq" id="WP_011396207.1">
    <property type="nucleotide sequence ID" value="NC_007645.1"/>
</dbReference>
<dbReference type="PRINTS" id="PR01607">
    <property type="entry name" value="APYRASEFAMLY"/>
</dbReference>
<proteinExistence type="inferred from homology"/>
<evidence type="ECO:0000259" key="6">
    <source>
        <dbReference type="Pfam" id="PF00149"/>
    </source>
</evidence>
<sequence length="548" mass="60212">MVAKQRKLGLAILAACSLTVVACAPMQTGPQKDKTYQITLLHTNDHHGRFWPNKYGEYGLAARKSLVDEIRQEVKAEGGHVLLLSGGDINTGVPESDLQDAEPDFKGMNMVGYDAMAIGNHEFDNPLDILRMQEQWANFPFLAANIYDSNGKRLFEPYKIFNIDGLRIGVMGLTTEDTKKLGNPEFIDAVQFTKPTDEAAQVLPELKKKADIVIAATHMGHYVDANYGINAPGDVTLARTVPGIDVIVGGHSQDPVCMTGENQANESYQPGDPCMPDVQNGTLIMQAHEWGKYVGRADLEYRNGQLKLVKYQLIPVNLKKKVKNAQGEDERVFVSEEIKPDQKVLAFLQPYQDKGQEQLNQVVGNVDKRLEGDRNVVRFKPTNLGHLIAAAQMEKVKADLAVMNSGGVRDSIDAGPITYKEVLMVQPFANMVSSVDLSGKELLDYLRVVAEKPVDSGAFAQFAGVRLEVVGGKLKSAKVNGKSINPKQTYRMAINSYIASGGDGYPKIDTHPGYVNSGFVDAEVLMTYLKKHSPVKAADHEKAEVIRK</sequence>
<dbReference type="GO" id="GO:0046872">
    <property type="term" value="F:metal ion binding"/>
    <property type="evidence" value="ECO:0007669"/>
    <property type="project" value="UniProtKB-KW"/>
</dbReference>
<dbReference type="AlphaFoldDB" id="Q2SJN6"/>
<keyword evidence="2" id="KW-0479">Metal-binding</keyword>
<name>Q2SJN6_HAHCH</name>
<keyword evidence="5" id="KW-0378">Hydrolase</keyword>
<dbReference type="InterPro" id="IPR006179">
    <property type="entry name" value="5_nucleotidase/apyrase"/>
</dbReference>
<dbReference type="InterPro" id="IPR036907">
    <property type="entry name" value="5'-Nucleotdase_C_sf"/>
</dbReference>
<keyword evidence="4 5" id="KW-0547">Nucleotide-binding</keyword>
<dbReference type="eggNOG" id="COG0737">
    <property type="taxonomic scope" value="Bacteria"/>
</dbReference>
<accession>Q2SJN6</accession>
<feature type="signal peptide" evidence="5">
    <location>
        <begin position="1"/>
        <end position="22"/>
    </location>
</feature>
<dbReference type="InterPro" id="IPR006146">
    <property type="entry name" value="5'-Nucleotdase_CS"/>
</dbReference>
<dbReference type="HOGENOM" id="CLU_005854_7_0_6"/>
<dbReference type="PROSITE" id="PS51257">
    <property type="entry name" value="PROKAR_LIPOPROTEIN"/>
    <property type="match status" value="1"/>
</dbReference>
<evidence type="ECO:0000313" key="8">
    <source>
        <dbReference type="EMBL" id="ABC29138.1"/>
    </source>
</evidence>
<dbReference type="STRING" id="349521.HCH_02315"/>
<reference evidence="8 9" key="1">
    <citation type="journal article" date="2005" name="Nucleic Acids Res.">
        <title>Genomic blueprint of Hahella chejuensis, a marine microbe producing an algicidal agent.</title>
        <authorList>
            <person name="Jeong H."/>
            <person name="Yim J.H."/>
            <person name="Lee C."/>
            <person name="Choi S.-H."/>
            <person name="Park Y.K."/>
            <person name="Yoon S.H."/>
            <person name="Hur C.-G."/>
            <person name="Kang H.-Y."/>
            <person name="Kim D."/>
            <person name="Lee H.H."/>
            <person name="Park K.H."/>
            <person name="Park S.-H."/>
            <person name="Park H.-S."/>
            <person name="Lee H.K."/>
            <person name="Oh T.K."/>
            <person name="Kim J.F."/>
        </authorList>
    </citation>
    <scope>NUCLEOTIDE SEQUENCE [LARGE SCALE GENOMIC DNA]</scope>
    <source>
        <strain evidence="8 9">KCTC 2396</strain>
    </source>
</reference>
<feature type="chain" id="PRO_5005143046" evidence="5">
    <location>
        <begin position="23"/>
        <end position="548"/>
    </location>
</feature>
<protein>
    <submittedName>
        <fullName evidence="8">5'-nucleotidase/2',3'-cyclic phosphodiesterase and related esterases</fullName>
    </submittedName>
</protein>
<dbReference type="NCBIfam" id="NF007109">
    <property type="entry name" value="PRK09558.1"/>
    <property type="match status" value="1"/>
</dbReference>
<keyword evidence="3 5" id="KW-0732">Signal</keyword>
<dbReference type="GO" id="GO:0030288">
    <property type="term" value="C:outer membrane-bounded periplasmic space"/>
    <property type="evidence" value="ECO:0007669"/>
    <property type="project" value="TreeGrafter"/>
</dbReference>
<dbReference type="GO" id="GO:0000166">
    <property type="term" value="F:nucleotide binding"/>
    <property type="evidence" value="ECO:0007669"/>
    <property type="project" value="UniProtKB-KW"/>
</dbReference>
<dbReference type="Gene3D" id="3.90.780.10">
    <property type="entry name" value="5'-Nucleotidase, C-terminal domain"/>
    <property type="match status" value="1"/>
</dbReference>
<dbReference type="Proteomes" id="UP000000238">
    <property type="component" value="Chromosome"/>
</dbReference>
<keyword evidence="9" id="KW-1185">Reference proteome</keyword>
<organism evidence="8 9">
    <name type="scientific">Hahella chejuensis (strain KCTC 2396)</name>
    <dbReference type="NCBI Taxonomy" id="349521"/>
    <lineage>
        <taxon>Bacteria</taxon>
        <taxon>Pseudomonadati</taxon>
        <taxon>Pseudomonadota</taxon>
        <taxon>Gammaproteobacteria</taxon>
        <taxon>Oceanospirillales</taxon>
        <taxon>Hahellaceae</taxon>
        <taxon>Hahella</taxon>
    </lineage>
</organism>
<feature type="domain" description="5'-Nucleotidase C-terminal" evidence="7">
    <location>
        <begin position="362"/>
        <end position="507"/>
    </location>
</feature>
<evidence type="ECO:0000313" key="9">
    <source>
        <dbReference type="Proteomes" id="UP000000238"/>
    </source>
</evidence>
<dbReference type="InterPro" id="IPR008334">
    <property type="entry name" value="5'-Nucleotdase_C"/>
</dbReference>
<dbReference type="EMBL" id="CP000155">
    <property type="protein sequence ID" value="ABC29138.1"/>
    <property type="molecule type" value="Genomic_DNA"/>
</dbReference>
<evidence type="ECO:0000256" key="3">
    <source>
        <dbReference type="ARBA" id="ARBA00022729"/>
    </source>
</evidence>
<gene>
    <name evidence="8" type="ordered locus">HCH_02315</name>
</gene>
<dbReference type="InterPro" id="IPR004843">
    <property type="entry name" value="Calcineurin-like_PHP"/>
</dbReference>
<dbReference type="Pfam" id="PF02872">
    <property type="entry name" value="5_nucleotid_C"/>
    <property type="match status" value="1"/>
</dbReference>
<dbReference type="GO" id="GO:0008768">
    <property type="term" value="F:UDP-sugar diphosphatase activity"/>
    <property type="evidence" value="ECO:0007669"/>
    <property type="project" value="TreeGrafter"/>
</dbReference>
<comment type="similarity">
    <text evidence="1 5">Belongs to the 5'-nucleotidase family.</text>
</comment>